<proteinExistence type="inferred from homology"/>
<feature type="domain" description="Amino acid transporter transmembrane" evidence="10">
    <location>
        <begin position="76"/>
        <end position="541"/>
    </location>
</feature>
<dbReference type="PANTHER" id="PTHR22950:SF458">
    <property type="entry name" value="SODIUM-COUPLED NEUTRAL AMINO ACID TRANSPORTER 11-RELATED"/>
    <property type="match status" value="1"/>
</dbReference>
<evidence type="ECO:0000256" key="2">
    <source>
        <dbReference type="ARBA" id="ARBA00008066"/>
    </source>
</evidence>
<keyword evidence="5" id="KW-0029">Amino-acid transport</keyword>
<dbReference type="GO" id="GO:0016020">
    <property type="term" value="C:membrane"/>
    <property type="evidence" value="ECO:0007669"/>
    <property type="project" value="UniProtKB-SubCell"/>
</dbReference>
<protein>
    <recommendedName>
        <fullName evidence="10">Amino acid transporter transmembrane domain-containing protein</fullName>
    </recommendedName>
</protein>
<keyword evidence="4 9" id="KW-0812">Transmembrane</keyword>
<comment type="similarity">
    <text evidence="2">Belongs to the amino acid/polyamine transporter 2 family.</text>
</comment>
<feature type="transmembrane region" description="Helical" evidence="9">
    <location>
        <begin position="154"/>
        <end position="174"/>
    </location>
</feature>
<evidence type="ECO:0000256" key="8">
    <source>
        <dbReference type="SAM" id="MobiDB-lite"/>
    </source>
</evidence>
<feature type="region of interest" description="Disordered" evidence="8">
    <location>
        <begin position="1"/>
        <end position="29"/>
    </location>
</feature>
<feature type="transmembrane region" description="Helical" evidence="9">
    <location>
        <begin position="485"/>
        <end position="509"/>
    </location>
</feature>
<evidence type="ECO:0000256" key="3">
    <source>
        <dbReference type="ARBA" id="ARBA00022448"/>
    </source>
</evidence>
<reference evidence="11" key="1">
    <citation type="submission" date="2021-01" db="EMBL/GenBank/DDBJ databases">
        <authorList>
            <person name="Corre E."/>
            <person name="Pelletier E."/>
            <person name="Niang G."/>
            <person name="Scheremetjew M."/>
            <person name="Finn R."/>
            <person name="Kale V."/>
            <person name="Holt S."/>
            <person name="Cochrane G."/>
            <person name="Meng A."/>
            <person name="Brown T."/>
            <person name="Cohen L."/>
        </authorList>
    </citation>
    <scope>NUCLEOTIDE SEQUENCE</scope>
    <source>
        <strain evidence="11">308</strain>
    </source>
</reference>
<dbReference type="InterPro" id="IPR013057">
    <property type="entry name" value="AA_transpt_TM"/>
</dbReference>
<evidence type="ECO:0000256" key="5">
    <source>
        <dbReference type="ARBA" id="ARBA00022970"/>
    </source>
</evidence>
<dbReference type="Pfam" id="PF01490">
    <property type="entry name" value="Aa_trans"/>
    <property type="match status" value="1"/>
</dbReference>
<keyword evidence="7 9" id="KW-0472">Membrane</keyword>
<evidence type="ECO:0000256" key="1">
    <source>
        <dbReference type="ARBA" id="ARBA00004141"/>
    </source>
</evidence>
<feature type="transmembrane region" description="Helical" evidence="9">
    <location>
        <begin position="194"/>
        <end position="215"/>
    </location>
</feature>
<evidence type="ECO:0000256" key="9">
    <source>
        <dbReference type="SAM" id="Phobius"/>
    </source>
</evidence>
<feature type="transmembrane region" description="Helical" evidence="9">
    <location>
        <begin position="304"/>
        <end position="326"/>
    </location>
</feature>
<feature type="transmembrane region" description="Helical" evidence="9">
    <location>
        <begin position="268"/>
        <end position="292"/>
    </location>
</feature>
<accession>A0A7S1BVU6</accession>
<evidence type="ECO:0000256" key="7">
    <source>
        <dbReference type="ARBA" id="ARBA00023136"/>
    </source>
</evidence>
<evidence type="ECO:0000256" key="4">
    <source>
        <dbReference type="ARBA" id="ARBA00022692"/>
    </source>
</evidence>
<evidence type="ECO:0000259" key="10">
    <source>
        <dbReference type="Pfam" id="PF01490"/>
    </source>
</evidence>
<keyword evidence="6 9" id="KW-1133">Transmembrane helix</keyword>
<feature type="transmembrane region" description="Helical" evidence="9">
    <location>
        <begin position="227"/>
        <end position="245"/>
    </location>
</feature>
<evidence type="ECO:0000313" key="11">
    <source>
        <dbReference type="EMBL" id="CAD8899499.1"/>
    </source>
</evidence>
<feature type="transmembrane region" description="Helical" evidence="9">
    <location>
        <begin position="459"/>
        <end position="479"/>
    </location>
</feature>
<feature type="compositionally biased region" description="Polar residues" evidence="8">
    <location>
        <begin position="1"/>
        <end position="16"/>
    </location>
</feature>
<organism evidence="11">
    <name type="scientific">Corethron hystrix</name>
    <dbReference type="NCBI Taxonomy" id="216773"/>
    <lineage>
        <taxon>Eukaryota</taxon>
        <taxon>Sar</taxon>
        <taxon>Stramenopiles</taxon>
        <taxon>Ochrophyta</taxon>
        <taxon>Bacillariophyta</taxon>
        <taxon>Coscinodiscophyceae</taxon>
        <taxon>Corethrophycidae</taxon>
        <taxon>Corethrales</taxon>
        <taxon>Corethraceae</taxon>
        <taxon>Corethron</taxon>
    </lineage>
</organism>
<comment type="subcellular location">
    <subcellularLocation>
        <location evidence="1">Membrane</location>
        <topology evidence="1">Multi-pass membrane protein</topology>
    </subcellularLocation>
</comment>
<feature type="transmembrane region" description="Helical" evidence="9">
    <location>
        <begin position="346"/>
        <end position="365"/>
    </location>
</feature>
<feature type="transmembrane region" description="Helical" evidence="9">
    <location>
        <begin position="108"/>
        <end position="133"/>
    </location>
</feature>
<keyword evidence="3" id="KW-0813">Transport</keyword>
<name>A0A7S1BVU6_9STRA</name>
<feature type="transmembrane region" description="Helical" evidence="9">
    <location>
        <begin position="82"/>
        <end position="102"/>
    </location>
</feature>
<feature type="transmembrane region" description="Helical" evidence="9">
    <location>
        <begin position="521"/>
        <end position="546"/>
    </location>
</feature>
<dbReference type="EMBL" id="HBFR01036681">
    <property type="protein sequence ID" value="CAD8899499.1"/>
    <property type="molecule type" value="Transcribed_RNA"/>
</dbReference>
<gene>
    <name evidence="11" type="ORF">CHYS00102_LOCUS26715</name>
</gene>
<dbReference type="PANTHER" id="PTHR22950">
    <property type="entry name" value="AMINO ACID TRANSPORTER"/>
    <property type="match status" value="1"/>
</dbReference>
<dbReference type="AlphaFoldDB" id="A0A7S1BVU6"/>
<sequence>MSSQPAIHSHSYSSAVPETDLKGTDHSATPPPLDGSAGLSFQALTRRLSSFRGALLSTHRASLELLVPCADSSLRKTSRMAATVNLVATIAGGGVLSLPLAFRRTGILVGSLMVVLAAVMSNFSLYILCCCARRTGVSTYGEVARRVFGRKTECGVTIVLFTLLAFFLVAYMVLVRDIWSTVYTFATGRTLSVGPAGGETVLLVGVVAMVSPFMLQRSLHPLRYNCYISFASISVLCVSIIYRAFQRGAMTEDFWDKVLWYTTDYRDVLFALPLFVLSFLATYNMLSVHCALVHPTRRRVREVIGGSIGSCCILFYAFGIGGYCYALDHTLDNILLNFDPHDKVIILGKISFGISLTLAMPLVVLPARECFLMIPVQVQAWINETRECQTTLLHSQERARLLSSTRARHPSSSSMGTAVSVTSFDSEGAFDHDASSLSLGKVIAKPVIETVDPDTLEQIIHMGSTLLVVATCLVAAVAAPRVAVVWSICGSSLAFVIGFIFPAAAYIRLRGKRKGMNPRIVGAWCMLVFSILSAIICTFLTIYNLFYT</sequence>
<evidence type="ECO:0000256" key="6">
    <source>
        <dbReference type="ARBA" id="ARBA00022989"/>
    </source>
</evidence>
<dbReference type="GO" id="GO:0015179">
    <property type="term" value="F:L-amino acid transmembrane transporter activity"/>
    <property type="evidence" value="ECO:0007669"/>
    <property type="project" value="TreeGrafter"/>
</dbReference>